<gene>
    <name evidence="2" type="ORF">CGI_10023047</name>
</gene>
<dbReference type="EMBL" id="JH816895">
    <property type="protein sequence ID" value="EKC25428.1"/>
    <property type="molecule type" value="Genomic_DNA"/>
</dbReference>
<evidence type="ECO:0000313" key="2">
    <source>
        <dbReference type="EMBL" id="EKC25428.1"/>
    </source>
</evidence>
<organism evidence="2">
    <name type="scientific">Magallana gigas</name>
    <name type="common">Pacific oyster</name>
    <name type="synonym">Crassostrea gigas</name>
    <dbReference type="NCBI Taxonomy" id="29159"/>
    <lineage>
        <taxon>Eukaryota</taxon>
        <taxon>Metazoa</taxon>
        <taxon>Spiralia</taxon>
        <taxon>Lophotrochozoa</taxon>
        <taxon>Mollusca</taxon>
        <taxon>Bivalvia</taxon>
        <taxon>Autobranchia</taxon>
        <taxon>Pteriomorphia</taxon>
        <taxon>Ostreida</taxon>
        <taxon>Ostreoidea</taxon>
        <taxon>Ostreidae</taxon>
        <taxon>Magallana</taxon>
    </lineage>
</organism>
<feature type="compositionally biased region" description="Low complexity" evidence="1">
    <location>
        <begin position="40"/>
        <end position="53"/>
    </location>
</feature>
<sequence length="122" mass="13265">MLITTWWVNLTSIDNIHNFTRLGCEVPSALKCCKQESKRNSSSPYASSNPAASRLRRSSKTQPQPQLVLSTPKAPVQTVEMSVPDVTISTPVNQQIPVPASSMLSSAIATNPTLLISISDNW</sequence>
<dbReference type="HOGENOM" id="CLU_2028916_0_0_1"/>
<name>K1PUN2_MAGGI</name>
<protein>
    <submittedName>
        <fullName evidence="2">Uncharacterized protein</fullName>
    </submittedName>
</protein>
<reference evidence="2" key="1">
    <citation type="journal article" date="2012" name="Nature">
        <title>The oyster genome reveals stress adaptation and complexity of shell formation.</title>
        <authorList>
            <person name="Zhang G."/>
            <person name="Fang X."/>
            <person name="Guo X."/>
            <person name="Li L."/>
            <person name="Luo R."/>
            <person name="Xu F."/>
            <person name="Yang P."/>
            <person name="Zhang L."/>
            <person name="Wang X."/>
            <person name="Qi H."/>
            <person name="Xiong Z."/>
            <person name="Que H."/>
            <person name="Xie Y."/>
            <person name="Holland P.W."/>
            <person name="Paps J."/>
            <person name="Zhu Y."/>
            <person name="Wu F."/>
            <person name="Chen Y."/>
            <person name="Wang J."/>
            <person name="Peng C."/>
            <person name="Meng J."/>
            <person name="Yang L."/>
            <person name="Liu J."/>
            <person name="Wen B."/>
            <person name="Zhang N."/>
            <person name="Huang Z."/>
            <person name="Zhu Q."/>
            <person name="Feng Y."/>
            <person name="Mount A."/>
            <person name="Hedgecock D."/>
            <person name="Xu Z."/>
            <person name="Liu Y."/>
            <person name="Domazet-Loso T."/>
            <person name="Du Y."/>
            <person name="Sun X."/>
            <person name="Zhang S."/>
            <person name="Liu B."/>
            <person name="Cheng P."/>
            <person name="Jiang X."/>
            <person name="Li J."/>
            <person name="Fan D."/>
            <person name="Wang W."/>
            <person name="Fu W."/>
            <person name="Wang T."/>
            <person name="Wang B."/>
            <person name="Zhang J."/>
            <person name="Peng Z."/>
            <person name="Li Y."/>
            <person name="Li N."/>
            <person name="Wang J."/>
            <person name="Chen M."/>
            <person name="He Y."/>
            <person name="Tan F."/>
            <person name="Song X."/>
            <person name="Zheng Q."/>
            <person name="Huang R."/>
            <person name="Yang H."/>
            <person name="Du X."/>
            <person name="Chen L."/>
            <person name="Yang M."/>
            <person name="Gaffney P.M."/>
            <person name="Wang S."/>
            <person name="Luo L."/>
            <person name="She Z."/>
            <person name="Ming Y."/>
            <person name="Huang W."/>
            <person name="Zhang S."/>
            <person name="Huang B."/>
            <person name="Zhang Y."/>
            <person name="Qu T."/>
            <person name="Ni P."/>
            <person name="Miao G."/>
            <person name="Wang J."/>
            <person name="Wang Q."/>
            <person name="Steinberg C.E."/>
            <person name="Wang H."/>
            <person name="Li N."/>
            <person name="Qian L."/>
            <person name="Zhang G."/>
            <person name="Li Y."/>
            <person name="Yang H."/>
            <person name="Liu X."/>
            <person name="Wang J."/>
            <person name="Yin Y."/>
            <person name="Wang J."/>
        </authorList>
    </citation>
    <scope>NUCLEOTIDE SEQUENCE [LARGE SCALE GENOMIC DNA]</scope>
    <source>
        <strain evidence="2">05x7-T-G4-1.051#20</strain>
    </source>
</reference>
<dbReference type="InParanoid" id="K1PUN2"/>
<feature type="region of interest" description="Disordered" evidence="1">
    <location>
        <begin position="36"/>
        <end position="73"/>
    </location>
</feature>
<accession>K1PUN2</accession>
<dbReference type="AlphaFoldDB" id="K1PUN2"/>
<evidence type="ECO:0000256" key="1">
    <source>
        <dbReference type="SAM" id="MobiDB-lite"/>
    </source>
</evidence>
<proteinExistence type="predicted"/>
<feature type="compositionally biased region" description="Polar residues" evidence="1">
    <location>
        <begin position="60"/>
        <end position="69"/>
    </location>
</feature>